<proteinExistence type="inferred from homology"/>
<evidence type="ECO:0000256" key="8">
    <source>
        <dbReference type="ARBA" id="ARBA00023136"/>
    </source>
</evidence>
<evidence type="ECO:0000256" key="9">
    <source>
        <dbReference type="ARBA" id="ARBA00023180"/>
    </source>
</evidence>
<gene>
    <name evidence="11" type="ORF">FSB_LOCUS46773</name>
</gene>
<comment type="subcellular location">
    <subcellularLocation>
        <location evidence="1">Membrane</location>
        <topology evidence="1">Single-pass type I membrane protein</topology>
    </subcellularLocation>
</comment>
<comment type="similarity">
    <text evidence="2">Belongs to the RLP family.</text>
</comment>
<keyword evidence="8" id="KW-0472">Membrane</keyword>
<dbReference type="Pfam" id="PF00560">
    <property type="entry name" value="LRR_1"/>
    <property type="match status" value="6"/>
</dbReference>
<dbReference type="PROSITE" id="PS50011">
    <property type="entry name" value="PROTEIN_KINASE_DOM"/>
    <property type="match status" value="1"/>
</dbReference>
<organism evidence="11">
    <name type="scientific">Fagus sylvatica</name>
    <name type="common">Beechnut</name>
    <dbReference type="NCBI Taxonomy" id="28930"/>
    <lineage>
        <taxon>Eukaryota</taxon>
        <taxon>Viridiplantae</taxon>
        <taxon>Streptophyta</taxon>
        <taxon>Embryophyta</taxon>
        <taxon>Tracheophyta</taxon>
        <taxon>Spermatophyta</taxon>
        <taxon>Magnoliopsida</taxon>
        <taxon>eudicotyledons</taxon>
        <taxon>Gunneridae</taxon>
        <taxon>Pentapetalae</taxon>
        <taxon>rosids</taxon>
        <taxon>fabids</taxon>
        <taxon>Fagales</taxon>
        <taxon>Fagaceae</taxon>
        <taxon>Fagus</taxon>
    </lineage>
</organism>
<dbReference type="Gene3D" id="3.80.10.10">
    <property type="entry name" value="Ribonuclease Inhibitor"/>
    <property type="match status" value="3"/>
</dbReference>
<evidence type="ECO:0000256" key="4">
    <source>
        <dbReference type="ARBA" id="ARBA00022692"/>
    </source>
</evidence>
<dbReference type="AlphaFoldDB" id="A0A2N9I4Z5"/>
<dbReference type="InterPro" id="IPR001245">
    <property type="entry name" value="Ser-Thr/Tyr_kinase_cat_dom"/>
</dbReference>
<dbReference type="InterPro" id="IPR000719">
    <property type="entry name" value="Prot_kinase_dom"/>
</dbReference>
<reference evidence="11" key="1">
    <citation type="submission" date="2018-02" db="EMBL/GenBank/DDBJ databases">
        <authorList>
            <person name="Cohen D.B."/>
            <person name="Kent A.D."/>
        </authorList>
    </citation>
    <scope>NUCLEOTIDE SEQUENCE</scope>
</reference>
<evidence type="ECO:0000256" key="7">
    <source>
        <dbReference type="ARBA" id="ARBA00022989"/>
    </source>
</evidence>
<dbReference type="PANTHER" id="PTHR48064:SF6">
    <property type="entry name" value="RECEPTOR-LIKE PROTEIN KINASE 2"/>
    <property type="match status" value="1"/>
</dbReference>
<keyword evidence="7" id="KW-1133">Transmembrane helix</keyword>
<keyword evidence="9" id="KW-0325">Glycoprotein</keyword>
<keyword evidence="6" id="KW-0677">Repeat</keyword>
<accession>A0A2N9I4Z5</accession>
<name>A0A2N9I4Z5_FAGSY</name>
<dbReference type="FunFam" id="3.80.10.10:FF:000221">
    <property type="entry name" value="Leucine-rich repeat receptor-like protein kinase PXL1"/>
    <property type="match status" value="1"/>
</dbReference>
<dbReference type="InterPro" id="IPR013210">
    <property type="entry name" value="LRR_N_plant-typ"/>
</dbReference>
<dbReference type="EMBL" id="OIVN01004713">
    <property type="protein sequence ID" value="SPD18891.1"/>
    <property type="molecule type" value="Genomic_DNA"/>
</dbReference>
<dbReference type="InterPro" id="IPR011009">
    <property type="entry name" value="Kinase-like_dom_sf"/>
</dbReference>
<feature type="domain" description="Protein kinase" evidence="10">
    <location>
        <begin position="311"/>
        <end position="639"/>
    </location>
</feature>
<dbReference type="PANTHER" id="PTHR48064">
    <property type="entry name" value="OS01G0750400 PROTEIN"/>
    <property type="match status" value="1"/>
</dbReference>
<evidence type="ECO:0000256" key="2">
    <source>
        <dbReference type="ARBA" id="ARBA00009592"/>
    </source>
</evidence>
<evidence type="ECO:0000259" key="10">
    <source>
        <dbReference type="PROSITE" id="PS50011"/>
    </source>
</evidence>
<dbReference type="Gene3D" id="1.10.510.10">
    <property type="entry name" value="Transferase(Phosphotransferase) domain 1"/>
    <property type="match status" value="1"/>
</dbReference>
<dbReference type="Pfam" id="PF07714">
    <property type="entry name" value="PK_Tyr_Ser-Thr"/>
    <property type="match status" value="1"/>
</dbReference>
<keyword evidence="4" id="KW-0812">Transmembrane</keyword>
<sequence>MRGGARTIPMRLADRNPYQGFTRKISLVRGEGLVREFEHEKVKFFVVTPSNEIDHLALLKFKESIDNDPYGIFSSWNDSIQFCNWYGITCGRRHQRVTTLKLQGHKLHGTITPYIGNLTFLRKINLQNNSFYGEIPKEVSYLFRLQHLNLSNNRLGGEIPASLSNCSELGVMVIFINKLIGKIPLELGSLTMLHVLGIGQNNLTGGIPPSLGNLSSLTFLSVVGNNLEGNIPKSIGHLKSLEGLSAGGNKLTGMIPSSLYNISSIKALSFAINQLSGTIPTNIGLTLPNLKLFLIADNEFFGPIPGSLCNASRLQKLDLGNNYSVGSVPTNLGNLLDLEWLSLGALPNSIGNLTTQLTGLYFGANQLSGTIPAALENLINLIGLGMEDNLFTGVIPTYFGKFQKMQGLYLSGNKFSGQIPNSLGNLTQLVELFLVQNNLEGSIPPSIGNCQSLQQLDVSQNYLGGVIPGQPSNILLDNEMIAHVSDFGLARFLSTTHDSSQKCTSTIGLMGSIGYACPEYGMGGEASIEGDAYSYGVLVLEMFTGRRPTDDIFKDGLNLHNFVKMALLERLVQVVNPMLLPREAVEMGATTAAIVATEEETNNIEDFRQIDAYMQKCLLSTVNIEIKCSMESPKDRMRA</sequence>
<evidence type="ECO:0000256" key="6">
    <source>
        <dbReference type="ARBA" id="ARBA00022737"/>
    </source>
</evidence>
<dbReference type="Pfam" id="PF08263">
    <property type="entry name" value="LRRNT_2"/>
    <property type="match status" value="1"/>
</dbReference>
<dbReference type="SUPFAM" id="SSF52058">
    <property type="entry name" value="L domain-like"/>
    <property type="match status" value="2"/>
</dbReference>
<keyword evidence="3" id="KW-0433">Leucine-rich repeat</keyword>
<dbReference type="FunFam" id="3.80.10.10:FF:000275">
    <property type="entry name" value="Leucine-rich repeat receptor-like protein kinase"/>
    <property type="match status" value="1"/>
</dbReference>
<dbReference type="InterPro" id="IPR032675">
    <property type="entry name" value="LRR_dom_sf"/>
</dbReference>
<evidence type="ECO:0000256" key="1">
    <source>
        <dbReference type="ARBA" id="ARBA00004479"/>
    </source>
</evidence>
<evidence type="ECO:0000256" key="3">
    <source>
        <dbReference type="ARBA" id="ARBA00022614"/>
    </source>
</evidence>
<dbReference type="InterPro" id="IPR053038">
    <property type="entry name" value="RLP_Defense"/>
</dbReference>
<evidence type="ECO:0000256" key="5">
    <source>
        <dbReference type="ARBA" id="ARBA00022729"/>
    </source>
</evidence>
<dbReference type="GO" id="GO:0004672">
    <property type="term" value="F:protein kinase activity"/>
    <property type="evidence" value="ECO:0007669"/>
    <property type="project" value="InterPro"/>
</dbReference>
<keyword evidence="5" id="KW-0732">Signal</keyword>
<dbReference type="GO" id="GO:0016020">
    <property type="term" value="C:membrane"/>
    <property type="evidence" value="ECO:0007669"/>
    <property type="project" value="UniProtKB-SubCell"/>
</dbReference>
<dbReference type="SUPFAM" id="SSF56112">
    <property type="entry name" value="Protein kinase-like (PK-like)"/>
    <property type="match status" value="1"/>
</dbReference>
<dbReference type="InterPro" id="IPR001611">
    <property type="entry name" value="Leu-rich_rpt"/>
</dbReference>
<protein>
    <recommendedName>
        <fullName evidence="10">Protein kinase domain-containing protein</fullName>
    </recommendedName>
</protein>
<dbReference type="GO" id="GO:0005524">
    <property type="term" value="F:ATP binding"/>
    <property type="evidence" value="ECO:0007669"/>
    <property type="project" value="InterPro"/>
</dbReference>
<evidence type="ECO:0000313" key="11">
    <source>
        <dbReference type="EMBL" id="SPD18891.1"/>
    </source>
</evidence>
<dbReference type="FunFam" id="3.80.10.10:FF:000383">
    <property type="entry name" value="Leucine-rich repeat receptor protein kinase EMS1"/>
    <property type="match status" value="1"/>
</dbReference>